<gene>
    <name evidence="2" type="ORF">E6K81_11925</name>
</gene>
<sequence>MGPGPARSITWRIAMRLSARIVLALLAVVILGAAGCQSAPPKAPTADTGAMTAALDSLNQAFAAAVAARDTDKVVGMYAADAHILPANAPRADGPDAIRALWKGFMAMPGMELVPTSNAPIMTEAGDMIIDIGSYTMKMMDAKGKPMQDVGKYVTIFKKVGGEWKIVVDTFNSDAPAPMPAK</sequence>
<dbReference type="Pfam" id="PF14534">
    <property type="entry name" value="DUF4440"/>
    <property type="match status" value="1"/>
</dbReference>
<name>A0A538U4C7_UNCEI</name>
<proteinExistence type="predicted"/>
<dbReference type="PANTHER" id="PTHR31664">
    <property type="entry name" value="PROTEIN CBG16427"/>
    <property type="match status" value="1"/>
</dbReference>
<dbReference type="InterPro" id="IPR027843">
    <property type="entry name" value="DUF4440"/>
</dbReference>
<reference evidence="2 3" key="1">
    <citation type="journal article" date="2019" name="Nat. Microbiol.">
        <title>Mediterranean grassland soil C-N compound turnover is dependent on rainfall and depth, and is mediated by genomically divergent microorganisms.</title>
        <authorList>
            <person name="Diamond S."/>
            <person name="Andeer P.F."/>
            <person name="Li Z."/>
            <person name="Crits-Christoph A."/>
            <person name="Burstein D."/>
            <person name="Anantharaman K."/>
            <person name="Lane K.R."/>
            <person name="Thomas B.C."/>
            <person name="Pan C."/>
            <person name="Northen T.R."/>
            <person name="Banfield J.F."/>
        </authorList>
    </citation>
    <scope>NUCLEOTIDE SEQUENCE [LARGE SCALE GENOMIC DNA]</scope>
    <source>
        <strain evidence="2">WS_11</strain>
    </source>
</reference>
<accession>A0A538U4C7</accession>
<dbReference type="PANTHER" id="PTHR31664:SF8">
    <property type="entry name" value="DUF4440 DOMAIN-CONTAINING PROTEIN"/>
    <property type="match status" value="1"/>
</dbReference>
<dbReference type="AlphaFoldDB" id="A0A538U4C7"/>
<evidence type="ECO:0000313" key="3">
    <source>
        <dbReference type="Proteomes" id="UP000319771"/>
    </source>
</evidence>
<evidence type="ECO:0000313" key="2">
    <source>
        <dbReference type="EMBL" id="TMQ70733.1"/>
    </source>
</evidence>
<organism evidence="2 3">
    <name type="scientific">Eiseniibacteriota bacterium</name>
    <dbReference type="NCBI Taxonomy" id="2212470"/>
    <lineage>
        <taxon>Bacteria</taxon>
        <taxon>Candidatus Eiseniibacteriota</taxon>
    </lineage>
</organism>
<dbReference type="Proteomes" id="UP000319771">
    <property type="component" value="Unassembled WGS sequence"/>
</dbReference>
<dbReference type="Gene3D" id="3.10.450.50">
    <property type="match status" value="1"/>
</dbReference>
<feature type="domain" description="DUF4440" evidence="1">
    <location>
        <begin position="57"/>
        <end position="166"/>
    </location>
</feature>
<dbReference type="SUPFAM" id="SSF54427">
    <property type="entry name" value="NTF2-like"/>
    <property type="match status" value="1"/>
</dbReference>
<protein>
    <submittedName>
        <fullName evidence="2">DUF4440 domain-containing protein</fullName>
    </submittedName>
</protein>
<dbReference type="EMBL" id="VBPB01000208">
    <property type="protein sequence ID" value="TMQ70733.1"/>
    <property type="molecule type" value="Genomic_DNA"/>
</dbReference>
<evidence type="ECO:0000259" key="1">
    <source>
        <dbReference type="Pfam" id="PF14534"/>
    </source>
</evidence>
<dbReference type="InterPro" id="IPR032710">
    <property type="entry name" value="NTF2-like_dom_sf"/>
</dbReference>
<comment type="caution">
    <text evidence="2">The sequence shown here is derived from an EMBL/GenBank/DDBJ whole genome shotgun (WGS) entry which is preliminary data.</text>
</comment>